<organism evidence="2 3">
    <name type="scientific">Undibacterium baiyunense</name>
    <dbReference type="NCBI Taxonomy" id="2828731"/>
    <lineage>
        <taxon>Bacteria</taxon>
        <taxon>Pseudomonadati</taxon>
        <taxon>Pseudomonadota</taxon>
        <taxon>Betaproteobacteria</taxon>
        <taxon>Burkholderiales</taxon>
        <taxon>Oxalobacteraceae</taxon>
        <taxon>Undibacterium</taxon>
    </lineage>
</organism>
<name>A0A941DDH5_9BURK</name>
<dbReference type="Proteomes" id="UP000680158">
    <property type="component" value="Unassembled WGS sequence"/>
</dbReference>
<feature type="transmembrane region" description="Helical" evidence="1">
    <location>
        <begin position="954"/>
        <end position="976"/>
    </location>
</feature>
<feature type="transmembrane region" description="Helical" evidence="1">
    <location>
        <begin position="921"/>
        <end position="942"/>
    </location>
</feature>
<protein>
    <submittedName>
        <fullName evidence="2">Uncharacterized protein</fullName>
    </submittedName>
</protein>
<dbReference type="EMBL" id="JAGSPM010000002">
    <property type="protein sequence ID" value="MBR7745653.1"/>
    <property type="molecule type" value="Genomic_DNA"/>
</dbReference>
<accession>A0A941DDH5</accession>
<evidence type="ECO:0000313" key="2">
    <source>
        <dbReference type="EMBL" id="MBR7745653.1"/>
    </source>
</evidence>
<sequence length="1156" mass="130653">MKHLHNAPLLSGVDHLSRTLRDCSRLYAGDFARKISTLIPAMHWSRRTSLLWCLLFTLPFSAEKSWAQIEINSISTQIDKVSPNKTATSKDTGNMNSKTVNVVGYNKNIRQEDFKGLSKETVLQMQKQLESIYKDLNDWQHDYALKGKPLDDGIVGPITLSWLQRFGFSFKVYTGEGYAPSLAKNVDRIARFGEKNRAELGILLSPEFEAWDFMQPEKTKNQDFQIRRQGTDKELIDLVNRFRGMRKIAPRSAPNFVDTSAYFVYNLNQADLDVLGGKDQIIQVLTTLKDKEFNSSEALRSATAQAMGGREYLLKQIWPLIARNAADFDGYLVNEDALKRLKEVSDFPVAVIDELRLQGTIYFKNRELFDSFLEEKLNTDALFLTDDEKRAVAEAARVFDNIHLTEQSLATIKNELKGNIQNTGVPAMIVKLLEQIKDVDYAEIDLFRSAAVSKIVMGIGACRLNSPSNNAYVSSLRMSDDDFALLQKELEALKAQAPDGRNRLPQSLESIFTELNQFRLQVGLCDDNSVTQAQNLIQQLYHSYLAIAIENVAKKRIPEKLNNITLKGGDCGCALDEFNGIVYGFYPYWKNQQKTQTVNFSVLNRVAYYGLTVDNVGELKLGAHAFDIRNGSSKDNEFIRTARQYNSKVDWLIQKNDWSGDWRKFSRENKQAVLKKLIQNIAGLLRAPLNDISSRIKPYASFGISSRPTRGDGVTIYFPNYPLDADSALLFNEFYFALRKELANDDVLINLLISQDNFVNNPSNKSAAFGLSNLVKLRKKSDSRGSNNKLDKASLRELILVLLNEPSTDSKKQLRRAIEGETSLHGADRSDLLRHLLPVLHFDNRNWQQLEDDILYAGDNFGGIGFWSPNFDNLAKPVIDLEQSCLQSQQIAVCLLKNYRPQEIVEDNSSTIEKFVCVNRWYLQLVLTLFVLLAILLAYLFARYCEIQNFVKKYFLWIVCSIVIPPLVIFTLLLLFDPYLASLSQGNLPFIVSVVILVAGILAGYSYLKSRRELPLRQRVLPQRQGLGFPLISWNKQLDETGFRVLIRNRGTGFAIIKKIEIYLDGQAVADAKTALEAVFGPNNNLVWRAAPLVGQKIMPGESLLAISISDPSSALAFDKKLAEHELKVLITYYSASHEYWVSDGKEVSAVAGNFS</sequence>
<gene>
    <name evidence="2" type="ORF">KDM92_03610</name>
</gene>
<evidence type="ECO:0000256" key="1">
    <source>
        <dbReference type="SAM" id="Phobius"/>
    </source>
</evidence>
<keyword evidence="3" id="KW-1185">Reference proteome</keyword>
<comment type="caution">
    <text evidence="2">The sequence shown here is derived from an EMBL/GenBank/DDBJ whole genome shotgun (WGS) entry which is preliminary data.</text>
</comment>
<keyword evidence="1" id="KW-0812">Transmembrane</keyword>
<proteinExistence type="predicted"/>
<dbReference type="RefSeq" id="WP_212683051.1">
    <property type="nucleotide sequence ID" value="NZ_JAGSPM010000002.1"/>
</dbReference>
<keyword evidence="1" id="KW-0472">Membrane</keyword>
<keyword evidence="1" id="KW-1133">Transmembrane helix</keyword>
<evidence type="ECO:0000313" key="3">
    <source>
        <dbReference type="Proteomes" id="UP000680158"/>
    </source>
</evidence>
<reference evidence="2 3" key="1">
    <citation type="submission" date="2021-04" db="EMBL/GenBank/DDBJ databases">
        <title>novel species isolated from subtropical streams in China.</title>
        <authorList>
            <person name="Lu H."/>
        </authorList>
    </citation>
    <scope>NUCLEOTIDE SEQUENCE [LARGE SCALE GENOMIC DNA]</scope>
    <source>
        <strain evidence="2 3">BYS107W</strain>
    </source>
</reference>
<feature type="transmembrane region" description="Helical" evidence="1">
    <location>
        <begin position="988"/>
        <end position="1008"/>
    </location>
</feature>
<dbReference type="AlphaFoldDB" id="A0A941DDH5"/>